<dbReference type="AlphaFoldDB" id="A0A5J4RQX0"/>
<dbReference type="Gene3D" id="1.50.10.10">
    <property type="match status" value="1"/>
</dbReference>
<dbReference type="InterPro" id="IPR008928">
    <property type="entry name" value="6-hairpin_glycosidase_sf"/>
</dbReference>
<sequence length="242" mass="27415">MADKHIREKQLRLADGTLSRPSPIHNTVWADDLYMSVPFLARMGKLTGKTTYFDEAARQVVLFNTHLYDERIGLMWHCYYDDLKANGGTYWGRCNGWMMMATADLLRLMPENHPQRQEVLDLLNRQIRNIAQYQSATGLWHQILNKEDSYQETSCSAMFTYSIALAVNQGWTDKRYAAIAIEGWKGIAGQITPEGEVTGICAGTGIGDDIKFYYERPTPINDIHGLGAIFLAGIEVSKLTDR</sequence>
<dbReference type="InterPro" id="IPR052043">
    <property type="entry name" value="PolySaccharide_Degr_Enz"/>
</dbReference>
<keyword evidence="1 2" id="KW-0378">Hydrolase</keyword>
<dbReference type="SUPFAM" id="SSF48208">
    <property type="entry name" value="Six-hairpin glycosidases"/>
    <property type="match status" value="1"/>
</dbReference>
<dbReference type="InterPro" id="IPR012341">
    <property type="entry name" value="6hp_glycosidase-like_sf"/>
</dbReference>
<proteinExistence type="predicted"/>
<dbReference type="PANTHER" id="PTHR33886">
    <property type="entry name" value="UNSATURATED RHAMNOGALACTURONAN HYDROLASE (EUROFUNG)"/>
    <property type="match status" value="1"/>
</dbReference>
<name>A0A5J4RQX0_9ZZZZ</name>
<gene>
    <name evidence="2" type="ORF">EZS27_016405</name>
</gene>
<keyword evidence="2" id="KW-0326">Glycosidase</keyword>
<evidence type="ECO:0000256" key="1">
    <source>
        <dbReference type="ARBA" id="ARBA00022801"/>
    </source>
</evidence>
<reference evidence="2" key="1">
    <citation type="submission" date="2019-03" db="EMBL/GenBank/DDBJ databases">
        <title>Single cell metagenomics reveals metabolic interactions within the superorganism composed of flagellate Streblomastix strix and complex community of Bacteroidetes bacteria on its surface.</title>
        <authorList>
            <person name="Treitli S.C."/>
            <person name="Kolisko M."/>
            <person name="Husnik F."/>
            <person name="Keeling P."/>
            <person name="Hampl V."/>
        </authorList>
    </citation>
    <scope>NUCLEOTIDE SEQUENCE</scope>
    <source>
        <strain evidence="2">STM</strain>
    </source>
</reference>
<dbReference type="PANTHER" id="PTHR33886:SF8">
    <property type="entry name" value="UNSATURATED RHAMNOGALACTURONAN HYDROLASE (EUROFUNG)"/>
    <property type="match status" value="1"/>
</dbReference>
<comment type="caution">
    <text evidence="2">The sequence shown here is derived from an EMBL/GenBank/DDBJ whole genome shotgun (WGS) entry which is preliminary data.</text>
</comment>
<dbReference type="Pfam" id="PF07470">
    <property type="entry name" value="Glyco_hydro_88"/>
    <property type="match status" value="1"/>
</dbReference>
<dbReference type="GO" id="GO:0102211">
    <property type="term" value="F:unsaturated rhamnogalacturonyl hydrolase activity"/>
    <property type="evidence" value="ECO:0007669"/>
    <property type="project" value="UniProtKB-EC"/>
</dbReference>
<dbReference type="EC" id="3.2.1.172" evidence="2"/>
<evidence type="ECO:0000313" key="2">
    <source>
        <dbReference type="EMBL" id="KAA6335351.1"/>
    </source>
</evidence>
<dbReference type="InterPro" id="IPR010905">
    <property type="entry name" value="Glyco_hydro_88"/>
</dbReference>
<organism evidence="2">
    <name type="scientific">termite gut metagenome</name>
    <dbReference type="NCBI Taxonomy" id="433724"/>
    <lineage>
        <taxon>unclassified sequences</taxon>
        <taxon>metagenomes</taxon>
        <taxon>organismal metagenomes</taxon>
    </lineage>
</organism>
<dbReference type="EMBL" id="SNRY01000902">
    <property type="protein sequence ID" value="KAA6335351.1"/>
    <property type="molecule type" value="Genomic_DNA"/>
</dbReference>
<dbReference type="GO" id="GO:0005975">
    <property type="term" value="P:carbohydrate metabolic process"/>
    <property type="evidence" value="ECO:0007669"/>
    <property type="project" value="InterPro"/>
</dbReference>
<accession>A0A5J4RQX0</accession>
<protein>
    <submittedName>
        <fullName evidence="2">Unsaturated rhamnogalacturonyl hydrolase YteR</fullName>
        <ecNumber evidence="2">3.2.1.172</ecNumber>
    </submittedName>
</protein>